<dbReference type="EMBL" id="AB433345">
    <property type="protein sequence ID" value="BAG54844.1"/>
    <property type="molecule type" value="Genomic_DNA"/>
</dbReference>
<feature type="region of interest" description="Disordered" evidence="1">
    <location>
        <begin position="1"/>
        <end position="131"/>
    </location>
</feature>
<gene>
    <name evidence="2" type="primary">qSW5</name>
</gene>
<protein>
    <submittedName>
        <fullName evidence="2">QSW5 protein</fullName>
    </submittedName>
</protein>
<dbReference type="AlphaFoldDB" id="B3IXB4"/>
<evidence type="ECO:0000313" key="2">
    <source>
        <dbReference type="EMBL" id="BAG54844.1"/>
    </source>
</evidence>
<feature type="compositionally biased region" description="Basic residues" evidence="1">
    <location>
        <begin position="1"/>
        <end position="18"/>
    </location>
</feature>
<feature type="compositionally biased region" description="Basic residues" evidence="1">
    <location>
        <begin position="87"/>
        <end position="97"/>
    </location>
</feature>
<evidence type="ECO:0000256" key="1">
    <source>
        <dbReference type="SAM" id="MobiDB-lite"/>
    </source>
</evidence>
<feature type="compositionally biased region" description="Basic and acidic residues" evidence="1">
    <location>
        <begin position="43"/>
        <end position="67"/>
    </location>
</feature>
<proteinExistence type="predicted"/>
<feature type="compositionally biased region" description="Gly residues" evidence="1">
    <location>
        <begin position="76"/>
        <end position="86"/>
    </location>
</feature>
<organism evidence="2">
    <name type="scientific">Oryza sativa subsp. indica</name>
    <name type="common">Rice</name>
    <dbReference type="NCBI Taxonomy" id="39946"/>
    <lineage>
        <taxon>Eukaryota</taxon>
        <taxon>Viridiplantae</taxon>
        <taxon>Streptophyta</taxon>
        <taxon>Embryophyta</taxon>
        <taxon>Tracheophyta</taxon>
        <taxon>Spermatophyta</taxon>
        <taxon>Magnoliopsida</taxon>
        <taxon>Liliopsida</taxon>
        <taxon>Poales</taxon>
        <taxon>Poaceae</taxon>
        <taxon>BOP clade</taxon>
        <taxon>Oryzoideae</taxon>
        <taxon>Oryzeae</taxon>
        <taxon>Oryzinae</taxon>
        <taxon>Oryza</taxon>
        <taxon>Oryza sativa</taxon>
    </lineage>
</organism>
<name>B3IXB4_ORYSI</name>
<sequence>MSGRRRTNGRWGRERRRGREQAEEDGAVPGEGVGRRRSGAGEGVDRRRSGAISDRRRGWQEELHERAVQPATWRAGRGGGTGAGGGSRRRRTERHRGREQEEEEGRTPWEGADGGGGTGGQWRSRAGGRRS</sequence>
<accession>B3IXB4</accession>
<reference evidence="2" key="1">
    <citation type="journal article" date="2008" name="Nat. Genet.">
        <title>Deletion in a gene associated with grain size increased yields during rice domestication.</title>
        <authorList>
            <person name="Shomura A."/>
            <person name="Izawa T."/>
            <person name="Ebana K."/>
            <person name="Ebitani T."/>
            <person name="Kanegae H."/>
            <person name="Konishi S."/>
            <person name="Yano M."/>
        </authorList>
    </citation>
    <scope>NUCLEOTIDE SEQUENCE</scope>
</reference>